<dbReference type="EMBL" id="JAJFAZ020000004">
    <property type="protein sequence ID" value="KAI5334928.1"/>
    <property type="molecule type" value="Genomic_DNA"/>
</dbReference>
<gene>
    <name evidence="1" type="ORF">L3X38_025061</name>
</gene>
<comment type="caution">
    <text evidence="1">The sequence shown here is derived from an EMBL/GenBank/DDBJ whole genome shotgun (WGS) entry which is preliminary data.</text>
</comment>
<accession>A0AAD4Z7M8</accession>
<evidence type="ECO:0000313" key="1">
    <source>
        <dbReference type="EMBL" id="KAI5334928.1"/>
    </source>
</evidence>
<evidence type="ECO:0000313" key="2">
    <source>
        <dbReference type="Proteomes" id="UP001054821"/>
    </source>
</evidence>
<keyword evidence="2" id="KW-1185">Reference proteome</keyword>
<reference evidence="1 2" key="1">
    <citation type="journal article" date="2022" name="G3 (Bethesda)">
        <title>Whole-genome sequence and methylome profiling of the almond [Prunus dulcis (Mill.) D.A. Webb] cultivar 'Nonpareil'.</title>
        <authorList>
            <person name="D'Amico-Willman K.M."/>
            <person name="Ouma W.Z."/>
            <person name="Meulia T."/>
            <person name="Sideli G.M."/>
            <person name="Gradziel T.M."/>
            <person name="Fresnedo-Ramirez J."/>
        </authorList>
    </citation>
    <scope>NUCLEOTIDE SEQUENCE [LARGE SCALE GENOMIC DNA]</scope>
    <source>
        <strain evidence="1">Clone GOH B32 T37-40</strain>
    </source>
</reference>
<dbReference type="Proteomes" id="UP001054821">
    <property type="component" value="Chromosome 4"/>
</dbReference>
<organism evidence="1 2">
    <name type="scientific">Prunus dulcis</name>
    <name type="common">Almond</name>
    <name type="synonym">Amygdalus dulcis</name>
    <dbReference type="NCBI Taxonomy" id="3755"/>
    <lineage>
        <taxon>Eukaryota</taxon>
        <taxon>Viridiplantae</taxon>
        <taxon>Streptophyta</taxon>
        <taxon>Embryophyta</taxon>
        <taxon>Tracheophyta</taxon>
        <taxon>Spermatophyta</taxon>
        <taxon>Magnoliopsida</taxon>
        <taxon>eudicotyledons</taxon>
        <taxon>Gunneridae</taxon>
        <taxon>Pentapetalae</taxon>
        <taxon>rosids</taxon>
        <taxon>fabids</taxon>
        <taxon>Rosales</taxon>
        <taxon>Rosaceae</taxon>
        <taxon>Amygdaloideae</taxon>
        <taxon>Amygdaleae</taxon>
        <taxon>Prunus</taxon>
    </lineage>
</organism>
<dbReference type="AlphaFoldDB" id="A0AAD4Z7M8"/>
<proteinExistence type="predicted"/>
<name>A0AAD4Z7M8_PRUDU</name>
<protein>
    <submittedName>
        <fullName evidence="1">Uncharacterized protein</fullName>
    </submittedName>
</protein>
<sequence>MSAACVDAFFQRVNLDNGVLNLQQGRRLWTFGMEGSYRRKQGRRDRQASDTGVVPAEGSPLLKLSSICGNFGRVTVKVKSSYPFFLWHCSLKMGVLHKVSMWDFVQTIGEVTRVHGN</sequence>